<reference evidence="1 2" key="1">
    <citation type="journal article" date="2019" name="Commun. Biol.">
        <title>The bagworm genome reveals a unique fibroin gene that provides high tensile strength.</title>
        <authorList>
            <person name="Kono N."/>
            <person name="Nakamura H."/>
            <person name="Ohtoshi R."/>
            <person name="Tomita M."/>
            <person name="Numata K."/>
            <person name="Arakawa K."/>
        </authorList>
    </citation>
    <scope>NUCLEOTIDE SEQUENCE [LARGE SCALE GENOMIC DNA]</scope>
</reference>
<dbReference type="Proteomes" id="UP000299102">
    <property type="component" value="Unassembled WGS sequence"/>
</dbReference>
<proteinExistence type="predicted"/>
<evidence type="ECO:0000313" key="2">
    <source>
        <dbReference type="Proteomes" id="UP000299102"/>
    </source>
</evidence>
<organism evidence="1 2">
    <name type="scientific">Eumeta variegata</name>
    <name type="common">Bagworm moth</name>
    <name type="synonym">Eumeta japonica</name>
    <dbReference type="NCBI Taxonomy" id="151549"/>
    <lineage>
        <taxon>Eukaryota</taxon>
        <taxon>Metazoa</taxon>
        <taxon>Ecdysozoa</taxon>
        <taxon>Arthropoda</taxon>
        <taxon>Hexapoda</taxon>
        <taxon>Insecta</taxon>
        <taxon>Pterygota</taxon>
        <taxon>Neoptera</taxon>
        <taxon>Endopterygota</taxon>
        <taxon>Lepidoptera</taxon>
        <taxon>Glossata</taxon>
        <taxon>Ditrysia</taxon>
        <taxon>Tineoidea</taxon>
        <taxon>Psychidae</taxon>
        <taxon>Oiketicinae</taxon>
        <taxon>Eumeta</taxon>
    </lineage>
</organism>
<dbReference type="AlphaFoldDB" id="A0A4C1UML8"/>
<dbReference type="EMBL" id="BGZK01000193">
    <property type="protein sequence ID" value="GBP27420.1"/>
    <property type="molecule type" value="Genomic_DNA"/>
</dbReference>
<comment type="caution">
    <text evidence="1">The sequence shown here is derived from an EMBL/GenBank/DDBJ whole genome shotgun (WGS) entry which is preliminary data.</text>
</comment>
<keyword evidence="2" id="KW-1185">Reference proteome</keyword>
<evidence type="ECO:0000313" key="1">
    <source>
        <dbReference type="EMBL" id="GBP27420.1"/>
    </source>
</evidence>
<name>A0A4C1UML8_EUMVA</name>
<sequence>MDLVQELAGPSTPPGARQSAFKWLLCEDQRRGPLCAAPRLLLRREVKARTRRQRARAASGGTCCEISESSTEYCLRNHIFNFETLVNTELKMRILL</sequence>
<gene>
    <name evidence="1" type="ORF">EVAR_17122_1</name>
</gene>
<accession>A0A4C1UML8</accession>
<protein>
    <submittedName>
        <fullName evidence="1">Uncharacterized protein</fullName>
    </submittedName>
</protein>